<name>A0A0K2U4N3_LEPSM</name>
<dbReference type="EMBL" id="HACA01015629">
    <property type="protein sequence ID" value="CDW32990.1"/>
    <property type="molecule type" value="Transcribed_RNA"/>
</dbReference>
<protein>
    <submittedName>
        <fullName evidence="1">Uncharacterized protein</fullName>
    </submittedName>
</protein>
<reference evidence="1" key="1">
    <citation type="submission" date="2014-05" db="EMBL/GenBank/DDBJ databases">
        <authorList>
            <person name="Chronopoulou M."/>
        </authorList>
    </citation>
    <scope>NUCLEOTIDE SEQUENCE</scope>
    <source>
        <tissue evidence="1">Whole organism</tissue>
    </source>
</reference>
<evidence type="ECO:0000313" key="1">
    <source>
        <dbReference type="EMBL" id="CDW32990.1"/>
    </source>
</evidence>
<accession>A0A0K2U4N3</accession>
<dbReference type="AlphaFoldDB" id="A0A0K2U4N3"/>
<sequence length="80" mass="9327">MTQDCIKKLFVNNEETDVLKRGTRITYTFKKPGGVIAKFSSIMQVSVLQIYSARMCSKNEESGCYKWTIIKKEKKWILSR</sequence>
<proteinExistence type="predicted"/>
<organism evidence="1">
    <name type="scientific">Lepeophtheirus salmonis</name>
    <name type="common">Salmon louse</name>
    <name type="synonym">Caligus salmonis</name>
    <dbReference type="NCBI Taxonomy" id="72036"/>
    <lineage>
        <taxon>Eukaryota</taxon>
        <taxon>Metazoa</taxon>
        <taxon>Ecdysozoa</taxon>
        <taxon>Arthropoda</taxon>
        <taxon>Crustacea</taxon>
        <taxon>Multicrustacea</taxon>
        <taxon>Hexanauplia</taxon>
        <taxon>Copepoda</taxon>
        <taxon>Siphonostomatoida</taxon>
        <taxon>Caligidae</taxon>
        <taxon>Lepeophtheirus</taxon>
    </lineage>
</organism>